<evidence type="ECO:0000259" key="11">
    <source>
        <dbReference type="Pfam" id="PF22366"/>
    </source>
</evidence>
<keyword evidence="5" id="KW-0809">Transit peptide</keyword>
<proteinExistence type="inferred from homology"/>
<evidence type="ECO:0000256" key="6">
    <source>
        <dbReference type="ARBA" id="ARBA00023002"/>
    </source>
</evidence>
<evidence type="ECO:0000256" key="2">
    <source>
        <dbReference type="ARBA" id="ARBA00012637"/>
    </source>
</evidence>
<name>A0A5K7XEE8_9BACT</name>
<evidence type="ECO:0000256" key="3">
    <source>
        <dbReference type="ARBA" id="ARBA00022630"/>
    </source>
</evidence>
<evidence type="ECO:0000256" key="8">
    <source>
        <dbReference type="ARBA" id="ARBA00047599"/>
    </source>
</evidence>
<dbReference type="InterPro" id="IPR045024">
    <property type="entry name" value="NDH-2"/>
</dbReference>
<feature type="domain" description="External alternative NADH-ubiquinone oxidoreductase-like C-terminal" evidence="11">
    <location>
        <begin position="359"/>
        <end position="414"/>
    </location>
</feature>
<keyword evidence="3" id="KW-0285">Flavoprotein</keyword>
<reference evidence="13" key="1">
    <citation type="submission" date="2019-10" db="EMBL/GenBank/DDBJ databases">
        <title>Lacipirellula parvula gen. nov., sp. nov., representing a lineage of planctomycetes widespread in freshwater anoxic habitats, and description of the family Lacipirellulaceae.</title>
        <authorList>
            <person name="Dedysh S.N."/>
            <person name="Kulichevskaya I.S."/>
            <person name="Beletsky A.V."/>
            <person name="Rakitin A.L."/>
            <person name="Mardanov A.V."/>
            <person name="Ivanova A.A."/>
            <person name="Saltykova V.X."/>
            <person name="Rijpstra W.I.C."/>
            <person name="Sinninghe Damste J.S."/>
            <person name="Ravin N.V."/>
        </authorList>
    </citation>
    <scope>NUCLEOTIDE SEQUENCE [LARGE SCALE GENOMIC DNA]</scope>
    <source>
        <strain evidence="13">PX69</strain>
    </source>
</reference>
<feature type="domain" description="FAD/NAD(P)-binding" evidence="10">
    <location>
        <begin position="11"/>
        <end position="335"/>
    </location>
</feature>
<dbReference type="EC" id="1.6.5.9" evidence="2"/>
<dbReference type="Pfam" id="PF07992">
    <property type="entry name" value="Pyr_redox_2"/>
    <property type="match status" value="1"/>
</dbReference>
<evidence type="ECO:0000256" key="5">
    <source>
        <dbReference type="ARBA" id="ARBA00022946"/>
    </source>
</evidence>
<evidence type="ECO:0000259" key="10">
    <source>
        <dbReference type="Pfam" id="PF07992"/>
    </source>
</evidence>
<keyword evidence="6 12" id="KW-0560">Oxidoreductase</keyword>
<dbReference type="InterPro" id="IPR054585">
    <property type="entry name" value="NDH2-like_C"/>
</dbReference>
<gene>
    <name evidence="12" type="ORF">PLANPX_4004</name>
</gene>
<evidence type="ECO:0000256" key="7">
    <source>
        <dbReference type="ARBA" id="ARBA00023027"/>
    </source>
</evidence>
<feature type="region of interest" description="Disordered" evidence="9">
    <location>
        <begin position="444"/>
        <end position="467"/>
    </location>
</feature>
<protein>
    <recommendedName>
        <fullName evidence="2">NADH:ubiquinone reductase (non-electrogenic)</fullName>
        <ecNumber evidence="2">1.6.5.9</ecNumber>
    </recommendedName>
</protein>
<accession>A0A5K7XEE8</accession>
<evidence type="ECO:0000256" key="1">
    <source>
        <dbReference type="ARBA" id="ARBA00005272"/>
    </source>
</evidence>
<keyword evidence="7" id="KW-0520">NAD</keyword>
<evidence type="ECO:0000313" key="12">
    <source>
        <dbReference type="EMBL" id="BBO34392.1"/>
    </source>
</evidence>
<dbReference type="RefSeq" id="WP_152099974.1">
    <property type="nucleotide sequence ID" value="NZ_AP021861.1"/>
</dbReference>
<organism evidence="12 13">
    <name type="scientific">Lacipirellula parvula</name>
    <dbReference type="NCBI Taxonomy" id="2650471"/>
    <lineage>
        <taxon>Bacteria</taxon>
        <taxon>Pseudomonadati</taxon>
        <taxon>Planctomycetota</taxon>
        <taxon>Planctomycetia</taxon>
        <taxon>Pirellulales</taxon>
        <taxon>Lacipirellulaceae</taxon>
        <taxon>Lacipirellula</taxon>
    </lineage>
</organism>
<dbReference type="InterPro" id="IPR023753">
    <property type="entry name" value="FAD/NAD-binding_dom"/>
</dbReference>
<evidence type="ECO:0000313" key="13">
    <source>
        <dbReference type="Proteomes" id="UP000326837"/>
    </source>
</evidence>
<dbReference type="Pfam" id="PF22366">
    <property type="entry name" value="NDH2_C"/>
    <property type="match status" value="1"/>
</dbReference>
<dbReference type="GO" id="GO:0050136">
    <property type="term" value="F:NADH dehydrogenase (quinone) (non-electrogenic) activity"/>
    <property type="evidence" value="ECO:0007669"/>
    <property type="project" value="UniProtKB-EC"/>
</dbReference>
<dbReference type="KEGG" id="lpav:PLANPX_4004"/>
<dbReference type="Gene3D" id="3.50.50.100">
    <property type="match status" value="1"/>
</dbReference>
<keyword evidence="4" id="KW-0274">FAD</keyword>
<sequence>MPAPAATPRPRVVVVGGGFAGLNTVKSLKRAAVDVVLIDRRNFHLFQPLLYQVATGGLSPANIAAPLRWIFSRQKNCEVMLAEVVGFDLDQKRVHTTQGDVPYDYLIVAAGSRHSYFGRDDWAQFAPGLKTIEDATDIRRRVYSAFEQAETEQDPAVRRALLNFAIVGGGPTGVELAGALAEIARHSLKHDFRQIDPSEASITLVEAGDRVLGSFSEDLSEKAHATLQRLGVHIRTKTMATAIDDKGIEMKSSTGVEHWPTRTVLWAAGVKASPLSKSLASSSNADLDRAGRLIVEKDFSLAGRPEVFVLGDMSSYSHQGGKPLPGVAQPAIQQGRFVARLINAKLRGKTLPEFRYHDLGNLATIGRSAAVADIKGVHFSGFIAWWLWLVVHLMHIANFRNRLLVLTQWSWNYFTHDRSARLITGDVPSDDDLAALQNLAVPPKAARNPAPAQAASVATAPSTSTTK</sequence>
<comment type="catalytic activity">
    <reaction evidence="8">
        <text>a quinone + NADH + H(+) = a quinol + NAD(+)</text>
        <dbReference type="Rhea" id="RHEA:46160"/>
        <dbReference type="ChEBI" id="CHEBI:15378"/>
        <dbReference type="ChEBI" id="CHEBI:24646"/>
        <dbReference type="ChEBI" id="CHEBI:57540"/>
        <dbReference type="ChEBI" id="CHEBI:57945"/>
        <dbReference type="ChEBI" id="CHEBI:132124"/>
        <dbReference type="EC" id="1.6.5.9"/>
    </reaction>
</comment>
<dbReference type="Proteomes" id="UP000326837">
    <property type="component" value="Chromosome"/>
</dbReference>
<keyword evidence="13" id="KW-1185">Reference proteome</keyword>
<dbReference type="EMBL" id="AP021861">
    <property type="protein sequence ID" value="BBO34392.1"/>
    <property type="molecule type" value="Genomic_DNA"/>
</dbReference>
<comment type="similarity">
    <text evidence="1">Belongs to the NADH dehydrogenase family.</text>
</comment>
<dbReference type="InterPro" id="IPR036188">
    <property type="entry name" value="FAD/NAD-bd_sf"/>
</dbReference>
<dbReference type="PRINTS" id="PR00368">
    <property type="entry name" value="FADPNR"/>
</dbReference>
<dbReference type="PRINTS" id="PR00411">
    <property type="entry name" value="PNDRDTASEI"/>
</dbReference>
<dbReference type="PANTHER" id="PTHR43706">
    <property type="entry name" value="NADH DEHYDROGENASE"/>
    <property type="match status" value="1"/>
</dbReference>
<evidence type="ECO:0000256" key="4">
    <source>
        <dbReference type="ARBA" id="ARBA00022827"/>
    </source>
</evidence>
<dbReference type="SUPFAM" id="SSF51905">
    <property type="entry name" value="FAD/NAD(P)-binding domain"/>
    <property type="match status" value="2"/>
</dbReference>
<dbReference type="AlphaFoldDB" id="A0A5K7XEE8"/>
<dbReference type="PANTHER" id="PTHR43706:SF47">
    <property type="entry name" value="EXTERNAL NADH-UBIQUINONE OXIDOREDUCTASE 1, MITOCHONDRIAL-RELATED"/>
    <property type="match status" value="1"/>
</dbReference>
<evidence type="ECO:0000256" key="9">
    <source>
        <dbReference type="SAM" id="MobiDB-lite"/>
    </source>
</evidence>